<dbReference type="InterPro" id="IPR023361">
    <property type="entry name" value="DUF1285_beta_roll_sf"/>
</dbReference>
<dbReference type="InterPro" id="IPR048341">
    <property type="entry name" value="DUF1285_N"/>
</dbReference>
<accession>A0A8I2KMH9</accession>
<evidence type="ECO:0000313" key="3">
    <source>
        <dbReference type="EMBL" id="NLR23300.1"/>
    </source>
</evidence>
<dbReference type="EMBL" id="WEIA01000014">
    <property type="protein sequence ID" value="NLR23300.1"/>
    <property type="molecule type" value="Genomic_DNA"/>
</dbReference>
<organism evidence="3 5">
    <name type="scientific">Pseudoalteromonas maricaloris</name>
    <dbReference type="NCBI Taxonomy" id="184924"/>
    <lineage>
        <taxon>Bacteria</taxon>
        <taxon>Pseudomonadati</taxon>
        <taxon>Pseudomonadota</taxon>
        <taxon>Gammaproteobacteria</taxon>
        <taxon>Alteromonadales</taxon>
        <taxon>Pseudoalteromonadaceae</taxon>
        <taxon>Pseudoalteromonas</taxon>
    </lineage>
</organism>
<feature type="domain" description="DUF1285" evidence="1">
    <location>
        <begin position="16"/>
        <end position="79"/>
    </location>
</feature>
<dbReference type="Gene3D" id="3.10.540.10">
    <property type="entry name" value="duf1285 like domain"/>
    <property type="match status" value="1"/>
</dbReference>
<sequence>MNKIDALIKQYVTTHAPTENWSAPSCGFSDIKIAADGRWFHQGREIKRQSLVALFASVLTFDGQQYWLKTPAESCEIEVLAHPFIIEQWRYCDEASALELSPCIIAIDNLGREWPICDVFPLALEHVNGGDIPFLTLNYGLTARISRNVYYQWAELLEEDKKGFYLMSAKTRFYLS</sequence>
<reference evidence="4 6" key="2">
    <citation type="submission" date="2023-10" db="EMBL/GenBank/DDBJ databases">
        <title>To unveil natural product biosynthetic capacity in Pseudoalteromonas.</title>
        <authorList>
            <person name="Wang J."/>
        </authorList>
    </citation>
    <scope>NUCLEOTIDE SEQUENCE [LARGE SCALE GENOMIC DNA]</scope>
    <source>
        <strain evidence="4 6">DSM 15914</strain>
    </source>
</reference>
<dbReference type="Pfam" id="PF06938">
    <property type="entry name" value="DUF1285_N"/>
    <property type="match status" value="1"/>
</dbReference>
<name>A0A8I2KMH9_9GAMM</name>
<dbReference type="EMBL" id="CP137578">
    <property type="protein sequence ID" value="WOX28954.1"/>
    <property type="molecule type" value="Genomic_DNA"/>
</dbReference>
<evidence type="ECO:0000313" key="4">
    <source>
        <dbReference type="EMBL" id="WOX28954.1"/>
    </source>
</evidence>
<dbReference type="Proteomes" id="UP000646877">
    <property type="component" value="Unassembled WGS sequence"/>
</dbReference>
<evidence type="ECO:0000313" key="6">
    <source>
        <dbReference type="Proteomes" id="UP001304419"/>
    </source>
</evidence>
<dbReference type="Pfam" id="PF21028">
    <property type="entry name" value="DUF1285_C"/>
    <property type="match status" value="1"/>
</dbReference>
<proteinExistence type="predicted"/>
<dbReference type="Proteomes" id="UP001304419">
    <property type="component" value="Chromosome 1"/>
</dbReference>
<evidence type="ECO:0000259" key="2">
    <source>
        <dbReference type="Pfam" id="PF21028"/>
    </source>
</evidence>
<evidence type="ECO:0000313" key="5">
    <source>
        <dbReference type="Proteomes" id="UP000646877"/>
    </source>
</evidence>
<dbReference type="RefSeq" id="WP_039494614.1">
    <property type="nucleotide sequence ID" value="NZ_CBCSDF010000018.1"/>
</dbReference>
<dbReference type="Gene3D" id="2.30.270.10">
    <property type="entry name" value="duf1285 protein"/>
    <property type="match status" value="1"/>
</dbReference>
<dbReference type="AlphaFoldDB" id="A0A8I2KMH9"/>
<keyword evidence="6" id="KW-1185">Reference proteome</keyword>
<reference evidence="3" key="1">
    <citation type="submission" date="2019-10" db="EMBL/GenBank/DDBJ databases">
        <authorList>
            <person name="Paulsen S."/>
        </authorList>
    </citation>
    <scope>NUCLEOTIDE SEQUENCE</scope>
    <source>
        <strain evidence="3">LMG 19692</strain>
    </source>
</reference>
<feature type="domain" description="DUF1285" evidence="2">
    <location>
        <begin position="83"/>
        <end position="175"/>
    </location>
</feature>
<dbReference type="InterPro" id="IPR048342">
    <property type="entry name" value="DUF1285_C"/>
</dbReference>
<gene>
    <name evidence="3" type="ORF">F9Y85_18690</name>
    <name evidence="4" type="ORF">R5H13_01375</name>
</gene>
<protein>
    <submittedName>
        <fullName evidence="3">DUF1285 domain-containing protein</fullName>
    </submittedName>
</protein>
<evidence type="ECO:0000259" key="1">
    <source>
        <dbReference type="Pfam" id="PF06938"/>
    </source>
</evidence>